<feature type="region of interest" description="Disordered" evidence="8">
    <location>
        <begin position="2844"/>
        <end position="2871"/>
    </location>
</feature>
<feature type="coiled-coil region" evidence="7">
    <location>
        <begin position="558"/>
        <end position="585"/>
    </location>
</feature>
<name>A0A9W9G1C9_9EURO</name>
<feature type="domain" description="DUF3645" evidence="10">
    <location>
        <begin position="2382"/>
        <end position="2415"/>
    </location>
</feature>
<feature type="compositionally biased region" description="Basic and acidic residues" evidence="8">
    <location>
        <begin position="1532"/>
        <end position="1549"/>
    </location>
</feature>
<organism evidence="12 13">
    <name type="scientific">Penicillium alfredii</name>
    <dbReference type="NCBI Taxonomy" id="1506179"/>
    <lineage>
        <taxon>Eukaryota</taxon>
        <taxon>Fungi</taxon>
        <taxon>Dikarya</taxon>
        <taxon>Ascomycota</taxon>
        <taxon>Pezizomycotina</taxon>
        <taxon>Eurotiomycetes</taxon>
        <taxon>Eurotiomycetidae</taxon>
        <taxon>Eurotiales</taxon>
        <taxon>Aspergillaceae</taxon>
        <taxon>Penicillium</taxon>
    </lineage>
</organism>
<evidence type="ECO:0000256" key="2">
    <source>
        <dbReference type="ARBA" id="ARBA00012759"/>
    </source>
</evidence>
<feature type="domain" description="DUF3638" evidence="9">
    <location>
        <begin position="2034"/>
        <end position="2257"/>
    </location>
</feature>
<keyword evidence="13" id="KW-1185">Reference proteome</keyword>
<proteinExistence type="predicted"/>
<reference evidence="12" key="1">
    <citation type="submission" date="2022-11" db="EMBL/GenBank/DDBJ databases">
        <authorList>
            <person name="Petersen C."/>
        </authorList>
    </citation>
    <scope>NUCLEOTIDE SEQUENCE</scope>
    <source>
        <strain evidence="12">IBT 34128</strain>
    </source>
</reference>
<evidence type="ECO:0000256" key="3">
    <source>
        <dbReference type="ARBA" id="ARBA00022670"/>
    </source>
</evidence>
<dbReference type="Pfam" id="PF12340">
    <property type="entry name" value="DUF3638"/>
    <property type="match status" value="1"/>
</dbReference>
<dbReference type="EC" id="3.4.19.12" evidence="2"/>
<dbReference type="EMBL" id="JAPMSZ010000003">
    <property type="protein sequence ID" value="KAJ5110329.1"/>
    <property type="molecule type" value="Genomic_DNA"/>
</dbReference>
<evidence type="ECO:0000313" key="12">
    <source>
        <dbReference type="EMBL" id="KAJ5110329.1"/>
    </source>
</evidence>
<evidence type="ECO:0000256" key="6">
    <source>
        <dbReference type="ARBA" id="ARBA00022807"/>
    </source>
</evidence>
<dbReference type="InterPro" id="IPR022105">
    <property type="entry name" value="DUF3645"/>
</dbReference>
<keyword evidence="5" id="KW-0378">Hydrolase</keyword>
<protein>
    <recommendedName>
        <fullName evidence="2">ubiquitinyl hydrolase 1</fullName>
        <ecNumber evidence="2">3.4.19.12</ecNumber>
    </recommendedName>
</protein>
<dbReference type="InterPro" id="IPR022099">
    <property type="entry name" value="DUF3638"/>
</dbReference>
<sequence length="3137" mass="357354">MDHFPLTDMQEISYLFHHIFLPPKLPQEDDYCVGHEVLLIDVVIDALHQFKPYFSSVEAEVIGLALTMITRLRQVHGPKGEVDEVQLEKILRQLKEEGGFLPIYVREQNAAILISNKDMRTHIECFELSPVNEAVMTTKGRLQRTFPGPTLAFDTRVFNEPDLLTMLAQTISRMSQQPVAGTKPKVRKAKRKHDEDRDTTDPKMVIDFLMATLRPLSMDITDEQILKRCREEVMWRDCRFPWRRSALWLLIRVALQLAFSRLSDGRGPSQLYKSFMIYLMGSIIDRTSETASHEMLHLMAAKVVRRLLKLASAGEPAWFAPIQSILQRVSDKTQTGWQRIVDQNDCQIDFESLLELRFTKDTECSLPQLDRFLRNMSRKSEKDPFESFQPSSQLMSFETGRLPMGLESCRPEYIVQNLCGFEDWVESCLGNWIEDHLEDAATCTQLGRLISEYHKVALRAYLHNPEAMSTMLLTLLELWISCDKSAIRLHPHLKDYDPCIPTDCFYSLLLPFKSQMMRLARAEEYLDKRQRQVLNPGPGIFHDFGTRSCFSVRYFDQSDEHQQLLQTIEEQASHARNQKRAELAEKHARYIHLMTLASKTECQSEDVLLDRRFGFRESRHSHSCPCHGYKSRAKSITIDIHEWPLPTNPQQAKSTVFELRVPEPFGGWRDTTLYVLHNCLGVAYSKIEKPRSEYRLKKYQGLSSFFSCPTDSQRLCLLSQIKPHEKTHRRKRLIIHVAEDDVCLNNGLHFQYFDNTAGCFVSTFERKEETEIRCTYQLPQRSSTLQKFLFRPASKPHGPSPNTVIATQNATPVEMSLAEYKALAAMPLGLEIQWQNILLELSMPSIDMKKVESAIFIRQIVNQAGLPSKDTWMRRGHAILRKPDFTARLFSSISEAAERMKENWNLIHGYHTLIHLLLRILSLSPCETDRRRCLGLLSSMRRNAFQWVETVRTTASQEIDDSRKVDLVAKAVYIALVCVQTFDTETHSQSFALLSDVSMFLRCCMIIWNGRDSLPLEVGSLQRILYYRWQVLCYHSRAVLAEKCSNTSPSPMDTAILGAWAAYPAGSIWSEVSPSVEYWLHSACSEPTEECVRMQVHYNLLTGELLVNGLPLAHLPAEYMSNQAYRILFGERSQLEVMPSDQPGMEFSCRAECCGHTVHLGITPVPESPGFDLSVKAVRGDQAWVLVPQRLFSGHFPDDFVRNYTHWYAIDRGYIEFRPLSSPWVSSEHHWRLREGDSDNSWRLENQEYQLVGSRSTTADTLARIFNPLEKPSEIHGRLNKVKSTLHIDLPRLRLEFVLPERSTSVQCRQYPGMIIDAKQACNTLVGLHSKLILVNTDSFQRIILIPEGDVAWSKAGDHVQVNVLCEAQWHAYSIDERLGRLVDNGSLQSKLFLTYLHATTSYFLPDPLTRRTGTEQALSILRSASVRSFDRLRPENVAILTRIAALTPQRRFYPDNEQVMQSVEWRHALGCLSQHPGFHEEVAAIRDQNSRVVFYYPGEEPATPSLPKADQHLLLRDKIRTSSFRVSQFGSEDHTGKHDRHYASRDANRSSPNSTRAFTISKMLCGKISRTRNLESGNWLSHIWKFLSTSCEIRGPGAQVESAKLRYSAEWILTSRDFIVENWCAIHQLVSSRNCRFNKYQLLIWLSTIAYSSQADMIVVETIASLYLNPEIMCEYTAIQGQFQPEKGFEWDRGKIQTLIQSAQLDSTPEDRLEPFPYETYSSFGSRIKKLRKQNRTLACKTASDHFSRQWPTHSPSRPASQEAVNLDEYLNIYKIMSMVTDRFCIWVDNGQLRQCLTSMINRLCAHPVKAIQPPPYPELSHPQPAQPRRGDISFDDLMTVSPLPDIQEPLLADLLRESSNEIDPTGDLRSLIDSMGSYASSPYEEWYVKMLRDSVTSLACTKSRNQFTVACGDLERSVGTYLNSCERYVQDVYTALISRLLPPGPIDGSPTSSTFKKNVSALAFRVHHAPRLSPILLLEQLSRHRWPQLAILWRKCFILYGRSITMLQRAERLCRLVRSPEDFLKEIRNPGHTNWDPFEKPENLLLEIESGIYIRANQENIARTMTWSTRGQNIVLQLNMGDGKSSVVVPIVAAAHANGRCIVRVLTPKPQSRQMHQMLVGKLGGVLDRRVYQLPFSRLLNLGEAEVDEIQRMCHECMSNGGVLLVQPEHILSFKLMCLECFITGKPVVGRSLLRTLNFFREYACDIIDESDETFNAKFELIYSMGAQRPVELSPQRWVLIQELLHLVKVHASQVKVDLPDSIEVIQQENGGFPRIRVLDCDAEHALLQRIATHICENGIGPLPIARQPRVVRQAVLIYILKPEPTADEISAVESDSGTGFWDESIQSHLLLVRGLLAGGVLAFCLGRKRWRVNYGPDSHRDPPTRLAVPYRAKDSPSLRSEFSHPDVVILLTCLQYYYSGLTNDEISLAFDHLAKSDEAEAEYQAWAQGAPMLDPDFRQLVSVNLDDEHLCASRIFPPLRASKATVDYFLAQIVFPKEMKEFADKLSASGWDTGELRTNPTVGFSGTNDSRKTLPLAVNQLDLPEQNHTNALILEYLLRRENSVVDIPTGHRSAQSDAYVLLELVTKLAPPTRVILDVGAQILELTNLEVARQWLSISQNDQIQGAIFVNDQDNICVVDTKGRVELLQTSPFAFQMEACLVFLDEAHTRGIDLKLPVDYRAAVTLGPGITKDKLVQACMRMRKLSYGQSVIFCIPCEIKRQILSLRKRDKTSDIEVSDVLQWAILETWKDIRRSMPLWAVQGCRFAKQKRKWQDYQMHDGVGLAPEQAQTFLEPEYQTLEQRYRPSHNTVQTVDENIEVFEAIHERCGEFGGLALSASLDEEQERELAPEIQTEREDQRPPAAQPAAHRIDNDVVSFIESGMILQSSNAYQPAFITLHNLSAASQIDLSRFHSNLLATTDFTNTVQYPEGSSFVADAYQRSVRFILSTAPSFPRKGDSLMYMMIISPYEANVLMPAIEESKAVALHVYAPRQNRDFAPLDTLTLYTTPAVLDMGPIPGLLRMQLNLFAGQLYLESYGDYQELCTFLGVASAPTPAGLSVAADGFIHKNSNGTFPRSPLKFIKFLLSQIRKDCRDIRRTHLGLIVDGQLLTRSDLEESALAITERGIRALQLPST</sequence>
<evidence type="ECO:0000256" key="1">
    <source>
        <dbReference type="ARBA" id="ARBA00000707"/>
    </source>
</evidence>
<dbReference type="GO" id="GO:0004843">
    <property type="term" value="F:cysteine-type deubiquitinase activity"/>
    <property type="evidence" value="ECO:0007669"/>
    <property type="project" value="UniProtKB-EC"/>
</dbReference>
<comment type="caution">
    <text evidence="12">The sequence shown here is derived from an EMBL/GenBank/DDBJ whole genome shotgun (WGS) entry which is preliminary data.</text>
</comment>
<feature type="region of interest" description="Disordered" evidence="8">
    <location>
        <begin position="1530"/>
        <end position="1554"/>
    </location>
</feature>
<gene>
    <name evidence="12" type="ORF">NUU61_001586</name>
</gene>
<evidence type="ECO:0000256" key="8">
    <source>
        <dbReference type="SAM" id="MobiDB-lite"/>
    </source>
</evidence>
<reference evidence="12" key="2">
    <citation type="journal article" date="2023" name="IMA Fungus">
        <title>Comparative genomic study of the Penicillium genus elucidates a diverse pangenome and 15 lateral gene transfer events.</title>
        <authorList>
            <person name="Petersen C."/>
            <person name="Sorensen T."/>
            <person name="Nielsen M.R."/>
            <person name="Sondergaard T.E."/>
            <person name="Sorensen J.L."/>
            <person name="Fitzpatrick D.A."/>
            <person name="Frisvad J.C."/>
            <person name="Nielsen K.L."/>
        </authorList>
    </citation>
    <scope>NUCLEOTIDE SEQUENCE</scope>
    <source>
        <strain evidence="12">IBT 34128</strain>
    </source>
</reference>
<accession>A0A9W9G1C9</accession>
<keyword evidence="3" id="KW-0645">Protease</keyword>
<comment type="catalytic activity">
    <reaction evidence="1">
        <text>Thiol-dependent hydrolysis of ester, thioester, amide, peptide and isopeptide bonds formed by the C-terminal Gly of ubiquitin (a 76-residue protein attached to proteins as an intracellular targeting signal).</text>
        <dbReference type="EC" id="3.4.19.12"/>
    </reaction>
</comment>
<dbReference type="OrthoDB" id="3182339at2759"/>
<evidence type="ECO:0000313" key="13">
    <source>
        <dbReference type="Proteomes" id="UP001141434"/>
    </source>
</evidence>
<feature type="domain" description="DUF6606" evidence="11">
    <location>
        <begin position="15"/>
        <end position="284"/>
    </location>
</feature>
<keyword evidence="6" id="KW-0788">Thiol protease</keyword>
<dbReference type="GeneID" id="81391336"/>
<dbReference type="PANTHER" id="PTHR13367:SF34">
    <property type="match status" value="1"/>
</dbReference>
<dbReference type="InterPro" id="IPR046541">
    <property type="entry name" value="DUF6606"/>
</dbReference>
<evidence type="ECO:0000256" key="5">
    <source>
        <dbReference type="ARBA" id="ARBA00022801"/>
    </source>
</evidence>
<dbReference type="Proteomes" id="UP001141434">
    <property type="component" value="Unassembled WGS sequence"/>
</dbReference>
<evidence type="ECO:0000259" key="10">
    <source>
        <dbReference type="Pfam" id="PF12359"/>
    </source>
</evidence>
<feature type="region of interest" description="Disordered" evidence="8">
    <location>
        <begin position="177"/>
        <end position="199"/>
    </location>
</feature>
<feature type="compositionally biased region" description="Basic and acidic residues" evidence="8">
    <location>
        <begin position="2848"/>
        <end position="2862"/>
    </location>
</feature>
<dbReference type="RefSeq" id="XP_056515097.1">
    <property type="nucleotide sequence ID" value="XM_056652168.1"/>
</dbReference>
<dbReference type="PANTHER" id="PTHR13367">
    <property type="entry name" value="UBIQUITIN THIOESTERASE"/>
    <property type="match status" value="1"/>
</dbReference>
<evidence type="ECO:0000259" key="11">
    <source>
        <dbReference type="Pfam" id="PF20255"/>
    </source>
</evidence>
<dbReference type="Pfam" id="PF12359">
    <property type="entry name" value="DUF3645"/>
    <property type="match status" value="1"/>
</dbReference>
<evidence type="ECO:0000256" key="7">
    <source>
        <dbReference type="SAM" id="Coils"/>
    </source>
</evidence>
<dbReference type="Pfam" id="PF20255">
    <property type="entry name" value="DUF6606"/>
    <property type="match status" value="1"/>
</dbReference>
<evidence type="ECO:0000256" key="4">
    <source>
        <dbReference type="ARBA" id="ARBA00022786"/>
    </source>
</evidence>
<keyword evidence="4" id="KW-0833">Ubl conjugation pathway</keyword>
<evidence type="ECO:0000259" key="9">
    <source>
        <dbReference type="Pfam" id="PF12340"/>
    </source>
</evidence>
<dbReference type="GO" id="GO:0006508">
    <property type="term" value="P:proteolysis"/>
    <property type="evidence" value="ECO:0007669"/>
    <property type="project" value="UniProtKB-KW"/>
</dbReference>
<dbReference type="InterPro" id="IPR051346">
    <property type="entry name" value="OTU_Deubiquitinase"/>
</dbReference>
<keyword evidence="7" id="KW-0175">Coiled coil</keyword>